<dbReference type="Proteomes" id="UP000031036">
    <property type="component" value="Unassembled WGS sequence"/>
</dbReference>
<gene>
    <name evidence="2" type="ORF">Tcan_05041</name>
</gene>
<protein>
    <submittedName>
        <fullName evidence="2">Uncharacterized protein</fullName>
    </submittedName>
</protein>
<evidence type="ECO:0000313" key="3">
    <source>
        <dbReference type="Proteomes" id="UP000031036"/>
    </source>
</evidence>
<keyword evidence="3" id="KW-1185">Reference proteome</keyword>
<sequence length="327" mass="35596">MRTPSRDVYNLFLAQNFLSSVSQHGSSEGTATRRFPKQRSFSRRKERTPAEFDETKCAHNTTVEKVVPSKQVYGAFSPASAQKEASTSSSLLLVNDEASLPLLPVGGYPLDGHVSGAGRTDTGDTDASTHLTRHASCSAAAFVRSSSSVSTSDVEPAGKRAVVKKLRGKKNVEDVLLLRADSSAGPATVLKKGEEVSSSGMQFTFLKRWRAFTKNGRCYFFTHETSVPAVTPTHFPFTRHRDGTHLSTSEERVRRLSCVSADAADIRPIDFRDVQEVSFGRLLLPEGADSVSRGRSPVRTPTRLPLIGSSISESRVSGLISRSYARD</sequence>
<accession>A0A0B2V8H7</accession>
<reference evidence="2 3" key="1">
    <citation type="submission" date="2014-11" db="EMBL/GenBank/DDBJ databases">
        <title>Genetic blueprint of the zoonotic pathogen Toxocara canis.</title>
        <authorList>
            <person name="Zhu X.-Q."/>
            <person name="Korhonen P.K."/>
            <person name="Cai H."/>
            <person name="Young N.D."/>
            <person name="Nejsum P."/>
            <person name="von Samson-Himmelstjerna G."/>
            <person name="Boag P.R."/>
            <person name="Tan P."/>
            <person name="Li Q."/>
            <person name="Min J."/>
            <person name="Yang Y."/>
            <person name="Wang X."/>
            <person name="Fang X."/>
            <person name="Hall R.S."/>
            <person name="Hofmann A."/>
            <person name="Sternberg P.W."/>
            <person name="Jex A.R."/>
            <person name="Gasser R.B."/>
        </authorList>
    </citation>
    <scope>NUCLEOTIDE SEQUENCE [LARGE SCALE GENOMIC DNA]</scope>
    <source>
        <strain evidence="2">PN_DK_2014</strain>
    </source>
</reference>
<comment type="caution">
    <text evidence="2">The sequence shown here is derived from an EMBL/GenBank/DDBJ whole genome shotgun (WGS) entry which is preliminary data.</text>
</comment>
<organism evidence="2 3">
    <name type="scientific">Toxocara canis</name>
    <name type="common">Canine roundworm</name>
    <dbReference type="NCBI Taxonomy" id="6265"/>
    <lineage>
        <taxon>Eukaryota</taxon>
        <taxon>Metazoa</taxon>
        <taxon>Ecdysozoa</taxon>
        <taxon>Nematoda</taxon>
        <taxon>Chromadorea</taxon>
        <taxon>Rhabditida</taxon>
        <taxon>Spirurina</taxon>
        <taxon>Ascaridomorpha</taxon>
        <taxon>Ascaridoidea</taxon>
        <taxon>Toxocaridae</taxon>
        <taxon>Toxocara</taxon>
    </lineage>
</organism>
<feature type="compositionally biased region" description="Basic residues" evidence="1">
    <location>
        <begin position="34"/>
        <end position="46"/>
    </location>
</feature>
<evidence type="ECO:0000256" key="1">
    <source>
        <dbReference type="SAM" id="MobiDB-lite"/>
    </source>
</evidence>
<proteinExistence type="predicted"/>
<evidence type="ECO:0000313" key="2">
    <source>
        <dbReference type="EMBL" id="KHN77824.1"/>
    </source>
</evidence>
<feature type="region of interest" description="Disordered" evidence="1">
    <location>
        <begin position="23"/>
        <end position="52"/>
    </location>
</feature>
<name>A0A0B2V8H7_TOXCA</name>
<dbReference type="EMBL" id="JPKZ01002217">
    <property type="protein sequence ID" value="KHN77824.1"/>
    <property type="molecule type" value="Genomic_DNA"/>
</dbReference>
<dbReference type="AlphaFoldDB" id="A0A0B2V8H7"/>